<name>A0A7S0NY68_9EUKA</name>
<reference evidence="7" key="1">
    <citation type="submission" date="2021-01" db="EMBL/GenBank/DDBJ databases">
        <authorList>
            <person name="Corre E."/>
            <person name="Pelletier E."/>
            <person name="Niang G."/>
            <person name="Scheremetjew M."/>
            <person name="Finn R."/>
            <person name="Kale V."/>
            <person name="Holt S."/>
            <person name="Cochrane G."/>
            <person name="Meng A."/>
            <person name="Brown T."/>
            <person name="Cohen L."/>
        </authorList>
    </citation>
    <scope>NUCLEOTIDE SEQUENCE</scope>
    <source>
        <strain evidence="7">RCC1130</strain>
    </source>
</reference>
<dbReference type="Pfam" id="PF00590">
    <property type="entry name" value="TP_methylase"/>
    <property type="match status" value="1"/>
</dbReference>
<keyword evidence="1" id="KW-0963">Cytoplasm</keyword>
<dbReference type="InterPro" id="IPR000878">
    <property type="entry name" value="4pyrrol_Mease"/>
</dbReference>
<keyword evidence="2" id="KW-0698">rRNA processing</keyword>
<protein>
    <recommendedName>
        <fullName evidence="6">Tetrapyrrole methylase domain-containing protein</fullName>
    </recommendedName>
</protein>
<evidence type="ECO:0000256" key="5">
    <source>
        <dbReference type="ARBA" id="ARBA00022691"/>
    </source>
</evidence>
<gene>
    <name evidence="7" type="ORF">CLEP1334_LOCUS16420</name>
</gene>
<dbReference type="PANTHER" id="PTHR46111">
    <property type="entry name" value="RIBOSOMAL RNA SMALL SUBUNIT METHYLTRANSFERASE I"/>
    <property type="match status" value="1"/>
</dbReference>
<keyword evidence="5" id="KW-0949">S-adenosyl-L-methionine</keyword>
<keyword evidence="3" id="KW-0489">Methyltransferase</keyword>
<dbReference type="PANTHER" id="PTHR46111:SF1">
    <property type="entry name" value="RIBOSOMAL RNA SMALL SUBUNIT METHYLTRANSFERASE I"/>
    <property type="match status" value="1"/>
</dbReference>
<sequence>MVPVPGACAAVAALCVSGFAITDFCFCGFLPRSPKARRRKVAEVVAEPRAVVLYESPQRIYSTLQALVDAGAAARSCLVARELTKLHEQLCRGSVQQLCERFGEVEAVTRGEITIVLSPISQEELQARADILRENRERDAMQLLKERLMAGESVSNAAKQVAAQLDVSRSNMYAMALRLRQGSHHEEDL</sequence>
<proteinExistence type="predicted"/>
<accession>A0A7S0NY68</accession>
<dbReference type="FunFam" id="3.30.950.10:FF:000002">
    <property type="entry name" value="Ribosomal RNA small subunit methyltransferase I"/>
    <property type="match status" value="1"/>
</dbReference>
<evidence type="ECO:0000313" key="7">
    <source>
        <dbReference type="EMBL" id="CAD8541134.1"/>
    </source>
</evidence>
<dbReference type="Gene3D" id="3.30.950.10">
    <property type="entry name" value="Methyltransferase, Cobalt-precorrin-4 Transmethylase, Domain 2"/>
    <property type="match status" value="1"/>
</dbReference>
<evidence type="ECO:0000256" key="4">
    <source>
        <dbReference type="ARBA" id="ARBA00022679"/>
    </source>
</evidence>
<dbReference type="InterPro" id="IPR008189">
    <property type="entry name" value="rRNA_ssu_MeTfrase_I"/>
</dbReference>
<dbReference type="GO" id="GO:0006364">
    <property type="term" value="P:rRNA processing"/>
    <property type="evidence" value="ECO:0007669"/>
    <property type="project" value="UniProtKB-KW"/>
</dbReference>
<dbReference type="GO" id="GO:0008168">
    <property type="term" value="F:methyltransferase activity"/>
    <property type="evidence" value="ECO:0007669"/>
    <property type="project" value="UniProtKB-KW"/>
</dbReference>
<evidence type="ECO:0000259" key="6">
    <source>
        <dbReference type="Pfam" id="PF00590"/>
    </source>
</evidence>
<keyword evidence="4" id="KW-0808">Transferase</keyword>
<dbReference type="InterPro" id="IPR014776">
    <property type="entry name" value="4pyrrole_Mease_sub2"/>
</dbReference>
<organism evidence="7">
    <name type="scientific">Calcidiscus leptoporus</name>
    <dbReference type="NCBI Taxonomy" id="127549"/>
    <lineage>
        <taxon>Eukaryota</taxon>
        <taxon>Haptista</taxon>
        <taxon>Haptophyta</taxon>
        <taxon>Prymnesiophyceae</taxon>
        <taxon>Coccolithales</taxon>
        <taxon>Calcidiscaceae</taxon>
        <taxon>Calcidiscus</taxon>
    </lineage>
</organism>
<dbReference type="InterPro" id="IPR035996">
    <property type="entry name" value="4pyrrol_Methylase_sf"/>
</dbReference>
<dbReference type="GO" id="GO:0032259">
    <property type="term" value="P:methylation"/>
    <property type="evidence" value="ECO:0007669"/>
    <property type="project" value="UniProtKB-KW"/>
</dbReference>
<feature type="domain" description="Tetrapyrrole methylase" evidence="6">
    <location>
        <begin position="3"/>
        <end position="98"/>
    </location>
</feature>
<dbReference type="AlphaFoldDB" id="A0A7S0NY68"/>
<dbReference type="SUPFAM" id="SSF53790">
    <property type="entry name" value="Tetrapyrrole methylase"/>
    <property type="match status" value="1"/>
</dbReference>
<evidence type="ECO:0000256" key="2">
    <source>
        <dbReference type="ARBA" id="ARBA00022552"/>
    </source>
</evidence>
<dbReference type="EMBL" id="HBER01032648">
    <property type="protein sequence ID" value="CAD8541134.1"/>
    <property type="molecule type" value="Transcribed_RNA"/>
</dbReference>
<evidence type="ECO:0000256" key="3">
    <source>
        <dbReference type="ARBA" id="ARBA00022603"/>
    </source>
</evidence>
<evidence type="ECO:0000256" key="1">
    <source>
        <dbReference type="ARBA" id="ARBA00022490"/>
    </source>
</evidence>